<evidence type="ECO:0000313" key="2">
    <source>
        <dbReference type="EMBL" id="SOY59043.1"/>
    </source>
</evidence>
<feature type="compositionally biased region" description="Basic and acidic residues" evidence="1">
    <location>
        <begin position="51"/>
        <end position="63"/>
    </location>
</feature>
<dbReference type="AlphaFoldDB" id="A0A975X716"/>
<gene>
    <name evidence="2" type="ORF">CBM2586_A100106</name>
</gene>
<name>A0A975X716_9BURK</name>
<comment type="caution">
    <text evidence="2">The sequence shown here is derived from an EMBL/GenBank/DDBJ whole genome shotgun (WGS) entry which is preliminary data.</text>
</comment>
<dbReference type="EMBL" id="OFSN01000002">
    <property type="protein sequence ID" value="SOY59043.1"/>
    <property type="molecule type" value="Genomic_DNA"/>
</dbReference>
<reference evidence="2 3" key="1">
    <citation type="submission" date="2018-01" db="EMBL/GenBank/DDBJ databases">
        <authorList>
            <person name="Clerissi C."/>
        </authorList>
    </citation>
    <scope>NUCLEOTIDE SEQUENCE [LARGE SCALE GENOMIC DNA]</scope>
    <source>
        <strain evidence="2">Cupriavidus taiwanensis LMG 19430</strain>
    </source>
</reference>
<dbReference type="Proteomes" id="UP000257016">
    <property type="component" value="Unassembled WGS sequence"/>
</dbReference>
<evidence type="ECO:0000313" key="3">
    <source>
        <dbReference type="Proteomes" id="UP000257016"/>
    </source>
</evidence>
<feature type="region of interest" description="Disordered" evidence="1">
    <location>
        <begin position="46"/>
        <end position="71"/>
    </location>
</feature>
<evidence type="ECO:0000256" key="1">
    <source>
        <dbReference type="SAM" id="MobiDB-lite"/>
    </source>
</evidence>
<proteinExistence type="predicted"/>
<accession>A0A975X716</accession>
<organism evidence="2 3">
    <name type="scientific">Cupriavidus taiwanensis</name>
    <dbReference type="NCBI Taxonomy" id="164546"/>
    <lineage>
        <taxon>Bacteria</taxon>
        <taxon>Pseudomonadati</taxon>
        <taxon>Pseudomonadota</taxon>
        <taxon>Betaproteobacteria</taxon>
        <taxon>Burkholderiales</taxon>
        <taxon>Burkholderiaceae</taxon>
        <taxon>Cupriavidus</taxon>
    </lineage>
</organism>
<sequence length="145" mass="15371">MQRADPQCGGDLGRARLPDRRGQRGGLCLERLARARTAGSLARLSLPARAAGDRRGQRADRAAGRAHRAPHGCGPAAQGLCRAAAVPGHVYVVEGLAGILTIHVTRTGEARSLARRHRNNRLQCRGTIALAATSDTHHVLIGRTT</sequence>
<protein>
    <submittedName>
        <fullName evidence="2">Uncharacterized protein</fullName>
    </submittedName>
</protein>